<dbReference type="InterPro" id="IPR027470">
    <property type="entry name" value="Cation_efflux_CTD"/>
</dbReference>
<dbReference type="Gene3D" id="3.30.70.1350">
    <property type="entry name" value="Cation efflux protein, cytoplasmic domain"/>
    <property type="match status" value="1"/>
</dbReference>
<reference evidence="10 11" key="1">
    <citation type="journal article" date="2016" name="Gut Pathog.">
        <title>Whole genome sequencing of "Faecalibaculum rodentium" ALO17, isolated from C57BL/6J laboratory mouse feces.</title>
        <authorList>
            <person name="Lim S."/>
            <person name="Chang D.H."/>
            <person name="Ahn S."/>
            <person name="Kim B.C."/>
        </authorList>
    </citation>
    <scope>NUCLEOTIDE SEQUENCE [LARGE SCALE GENOMIC DNA]</scope>
    <source>
        <strain evidence="10 11">Alo17</strain>
    </source>
</reference>
<evidence type="ECO:0000313" key="11">
    <source>
        <dbReference type="Proteomes" id="UP000069771"/>
    </source>
</evidence>
<evidence type="ECO:0000256" key="4">
    <source>
        <dbReference type="ARBA" id="ARBA00022692"/>
    </source>
</evidence>
<dbReference type="SUPFAM" id="SSF161111">
    <property type="entry name" value="Cation efflux protein transmembrane domain-like"/>
    <property type="match status" value="1"/>
</dbReference>
<evidence type="ECO:0000256" key="6">
    <source>
        <dbReference type="ARBA" id="ARBA00023136"/>
    </source>
</evidence>
<dbReference type="SUPFAM" id="SSF160240">
    <property type="entry name" value="Cation efflux protein cytoplasmic domain-like"/>
    <property type="match status" value="1"/>
</dbReference>
<name>A0A140DYT9_9FIRM</name>
<evidence type="ECO:0000256" key="2">
    <source>
        <dbReference type="ARBA" id="ARBA00008114"/>
    </source>
</evidence>
<comment type="similarity">
    <text evidence="2">Belongs to the cation diffusion facilitator (CDF) transporter (TC 2.A.4) family.</text>
</comment>
<dbReference type="EMBL" id="CP011391">
    <property type="protein sequence ID" value="AMK55816.1"/>
    <property type="molecule type" value="Genomic_DNA"/>
</dbReference>
<dbReference type="GO" id="GO:0008324">
    <property type="term" value="F:monoatomic cation transmembrane transporter activity"/>
    <property type="evidence" value="ECO:0007669"/>
    <property type="project" value="InterPro"/>
</dbReference>
<evidence type="ECO:0000259" key="8">
    <source>
        <dbReference type="Pfam" id="PF01545"/>
    </source>
</evidence>
<dbReference type="PATRIC" id="fig|1702221.3.peg.2611"/>
<dbReference type="InterPro" id="IPR036837">
    <property type="entry name" value="Cation_efflux_CTD_sf"/>
</dbReference>
<dbReference type="STRING" id="1702221.AALO17_26820"/>
<keyword evidence="3" id="KW-0813">Transport</keyword>
<dbReference type="AlphaFoldDB" id="A0A140DYT9"/>
<feature type="transmembrane region" description="Helical" evidence="7">
    <location>
        <begin position="25"/>
        <end position="47"/>
    </location>
</feature>
<evidence type="ECO:0000256" key="1">
    <source>
        <dbReference type="ARBA" id="ARBA00004141"/>
    </source>
</evidence>
<dbReference type="Pfam" id="PF01545">
    <property type="entry name" value="Cation_efflux"/>
    <property type="match status" value="1"/>
</dbReference>
<organism evidence="10 11">
    <name type="scientific">Faecalibaculum rodentium</name>
    <dbReference type="NCBI Taxonomy" id="1702221"/>
    <lineage>
        <taxon>Bacteria</taxon>
        <taxon>Bacillati</taxon>
        <taxon>Bacillota</taxon>
        <taxon>Erysipelotrichia</taxon>
        <taxon>Erysipelotrichales</taxon>
        <taxon>Erysipelotrichaceae</taxon>
        <taxon>Faecalibaculum</taxon>
    </lineage>
</organism>
<dbReference type="Pfam" id="PF16916">
    <property type="entry name" value="ZT_dimer"/>
    <property type="match status" value="1"/>
</dbReference>
<evidence type="ECO:0000256" key="7">
    <source>
        <dbReference type="SAM" id="Phobius"/>
    </source>
</evidence>
<protein>
    <submittedName>
        <fullName evidence="10">Cation diffusion facilitator family transporter</fullName>
    </submittedName>
</protein>
<evidence type="ECO:0000256" key="3">
    <source>
        <dbReference type="ARBA" id="ARBA00022448"/>
    </source>
</evidence>
<keyword evidence="11" id="KW-1185">Reference proteome</keyword>
<dbReference type="GeneID" id="78479157"/>
<keyword evidence="4 7" id="KW-0812">Transmembrane</keyword>
<dbReference type="OrthoDB" id="9806522at2"/>
<evidence type="ECO:0000259" key="9">
    <source>
        <dbReference type="Pfam" id="PF16916"/>
    </source>
</evidence>
<feature type="transmembrane region" description="Helical" evidence="7">
    <location>
        <begin position="132"/>
        <end position="152"/>
    </location>
</feature>
<dbReference type="InterPro" id="IPR058533">
    <property type="entry name" value="Cation_efflux_TM"/>
</dbReference>
<dbReference type="NCBIfam" id="TIGR01297">
    <property type="entry name" value="CDF"/>
    <property type="match status" value="1"/>
</dbReference>
<dbReference type="PANTHER" id="PTHR43840">
    <property type="entry name" value="MITOCHONDRIAL METAL TRANSPORTER 1-RELATED"/>
    <property type="match status" value="1"/>
</dbReference>
<keyword evidence="5 7" id="KW-1133">Transmembrane helix</keyword>
<dbReference type="KEGG" id="fro:AALO17_26820"/>
<accession>A0A140DYT9</accession>
<feature type="domain" description="Cation efflux protein transmembrane" evidence="8">
    <location>
        <begin position="31"/>
        <end position="223"/>
    </location>
</feature>
<dbReference type="GO" id="GO:0016020">
    <property type="term" value="C:membrane"/>
    <property type="evidence" value="ECO:0007669"/>
    <property type="project" value="UniProtKB-SubCell"/>
</dbReference>
<feature type="transmembrane region" description="Helical" evidence="7">
    <location>
        <begin position="197"/>
        <end position="215"/>
    </location>
</feature>
<dbReference type="RefSeq" id="WP_067559827.1">
    <property type="nucleotide sequence ID" value="NZ_CAQOOQ010000098.1"/>
</dbReference>
<comment type="subcellular location">
    <subcellularLocation>
        <location evidence="1">Membrane</location>
        <topology evidence="1">Multi-pass membrane protein</topology>
    </subcellularLocation>
</comment>
<dbReference type="InterPro" id="IPR002524">
    <property type="entry name" value="Cation_efflux"/>
</dbReference>
<dbReference type="InterPro" id="IPR050291">
    <property type="entry name" value="CDF_Transporter"/>
</dbReference>
<sequence length="392" mass="44014">MVGWLIRKFVPDWQNTKKAKVRQGVGNVCGIVGIVLNLFLFAGKYIVGLIVQSVSIRADGLNNLTDAASNIVSIVSFKLAEKPADKEHPYGHERSEYIASLFVGLGVAFLGYETLKDSILKILHPTPIDFQWYTVAVLVLSIVIKLVMFVYNRRYALRYDSSLLMAAAVDSRSDCIGTTAVLISTCLSPLIHFELDGYMGVIVSLIIFYSAYDLLKSVINDLIGEAPNPETAHELENRVLSNEYVLGVHDLRIHQYGPTVSYATVHAEVNGHDDIMQVHNAIDQIERQVREEMGVDLTIHMDPVLVDDPLTRSYLSKFESATRVLGQGHWSLHDFRIIPGHDEITVDFDLVVPFDEHRSEEQIEKQLLGYVRTGRKLNLQVTVEHPTLSMQQ</sequence>
<proteinExistence type="inferred from homology"/>
<dbReference type="InterPro" id="IPR027469">
    <property type="entry name" value="Cation_efflux_TMD_sf"/>
</dbReference>
<evidence type="ECO:0000313" key="10">
    <source>
        <dbReference type="EMBL" id="AMK55816.1"/>
    </source>
</evidence>
<dbReference type="Gene3D" id="1.20.1510.10">
    <property type="entry name" value="Cation efflux protein transmembrane domain"/>
    <property type="match status" value="1"/>
</dbReference>
<gene>
    <name evidence="10" type="ORF">AALO17_26820</name>
</gene>
<evidence type="ECO:0000256" key="5">
    <source>
        <dbReference type="ARBA" id="ARBA00022989"/>
    </source>
</evidence>
<keyword evidence="6 7" id="KW-0472">Membrane</keyword>
<feature type="domain" description="Cation efflux protein cytoplasmic" evidence="9">
    <location>
        <begin position="227"/>
        <end position="303"/>
    </location>
</feature>
<dbReference type="PANTHER" id="PTHR43840:SF15">
    <property type="entry name" value="MITOCHONDRIAL METAL TRANSPORTER 1-RELATED"/>
    <property type="match status" value="1"/>
</dbReference>
<dbReference type="Proteomes" id="UP000069771">
    <property type="component" value="Chromosome"/>
</dbReference>
<dbReference type="FunFam" id="1.20.1510.10:FF:000006">
    <property type="entry name" value="Divalent cation efflux transporter"/>
    <property type="match status" value="1"/>
</dbReference>